<accession>A0A127PPV4</accession>
<protein>
    <recommendedName>
        <fullName evidence="2 6">S-formylglutathione hydrolase</fullName>
        <ecNumber evidence="2 6">3.1.2.12</ecNumber>
    </recommendedName>
</protein>
<comment type="catalytic activity">
    <reaction evidence="5 8">
        <text>S-formylglutathione + H2O = formate + glutathione + H(+)</text>
        <dbReference type="Rhea" id="RHEA:14961"/>
        <dbReference type="ChEBI" id="CHEBI:15377"/>
        <dbReference type="ChEBI" id="CHEBI:15378"/>
        <dbReference type="ChEBI" id="CHEBI:15740"/>
        <dbReference type="ChEBI" id="CHEBI:57688"/>
        <dbReference type="ChEBI" id="CHEBI:57925"/>
        <dbReference type="EC" id="3.1.2.12"/>
    </reaction>
</comment>
<evidence type="ECO:0000313" key="9">
    <source>
        <dbReference type="EMBL" id="AMP09735.1"/>
    </source>
</evidence>
<evidence type="ECO:0000256" key="2">
    <source>
        <dbReference type="ARBA" id="ARBA00012479"/>
    </source>
</evidence>
<dbReference type="PANTHER" id="PTHR10061">
    <property type="entry name" value="S-FORMYLGLUTATHIONE HYDROLASE"/>
    <property type="match status" value="1"/>
</dbReference>
<dbReference type="NCBIfam" id="TIGR02821">
    <property type="entry name" value="fghA_ester_D"/>
    <property type="match status" value="1"/>
</dbReference>
<dbReference type="EMBL" id="CP013235">
    <property type="protein sequence ID" value="AMP09735.1"/>
    <property type="molecule type" value="Genomic_DNA"/>
</dbReference>
<keyword evidence="10" id="KW-1185">Reference proteome</keyword>
<evidence type="ECO:0000256" key="4">
    <source>
        <dbReference type="ARBA" id="ARBA00022801"/>
    </source>
</evidence>
<dbReference type="GO" id="GO:0046294">
    <property type="term" value="P:formaldehyde catabolic process"/>
    <property type="evidence" value="ECO:0007669"/>
    <property type="project" value="InterPro"/>
</dbReference>
<evidence type="ECO:0000256" key="1">
    <source>
        <dbReference type="ARBA" id="ARBA00005622"/>
    </source>
</evidence>
<name>A0A127PPV4_9BURK</name>
<dbReference type="InterPro" id="IPR029058">
    <property type="entry name" value="AB_hydrolase_fold"/>
</dbReference>
<dbReference type="PATRIC" id="fig|279058.17.peg.2110"/>
<organism evidence="9 10">
    <name type="scientific">Collimonas arenae</name>
    <dbReference type="NCBI Taxonomy" id="279058"/>
    <lineage>
        <taxon>Bacteria</taxon>
        <taxon>Pseudomonadati</taxon>
        <taxon>Pseudomonadota</taxon>
        <taxon>Betaproteobacteria</taxon>
        <taxon>Burkholderiales</taxon>
        <taxon>Oxalobacteraceae</taxon>
        <taxon>Collimonas</taxon>
    </lineage>
</organism>
<feature type="active site" description="Charge relay system" evidence="7">
    <location>
        <position position="258"/>
    </location>
</feature>
<keyword evidence="4 8" id="KW-0378">Hydrolase</keyword>
<sequence>MEIISEHACFGGTQGFYRHASAEIGLPMRFSVFQPPQAKTGPVPVLFFLAGLTCTEETFMIKAGAQRYAAQHGIMLVTPDTSPRDTGIDGVDASWDFGNGAGFYLDATQAPWAQYFKMYSYILHELRQAVIQEFPVQADNLGIFGHSMGGHGALVLALRNPDVFRSVSAFAPIAAPSQCPWGQKAFTKYLGTDQAGWRDYDATQLMLGSTQPFPQEILIDQGLGDKFLAEQLLPERFEAACAQAGQRLRLRRHAAYDHGYYFISTLIEDHLAFHQRILAVVS</sequence>
<dbReference type="GO" id="GO:0018738">
    <property type="term" value="F:S-formylglutathione hydrolase activity"/>
    <property type="evidence" value="ECO:0007669"/>
    <property type="project" value="UniProtKB-UniRule"/>
</dbReference>
<dbReference type="Proteomes" id="UP000071778">
    <property type="component" value="Chromosome"/>
</dbReference>
<evidence type="ECO:0000256" key="7">
    <source>
        <dbReference type="PIRSR" id="PIRSR614186-1"/>
    </source>
</evidence>
<evidence type="ECO:0000256" key="8">
    <source>
        <dbReference type="RuleBase" id="RU363068"/>
    </source>
</evidence>
<dbReference type="Pfam" id="PF00756">
    <property type="entry name" value="Esterase"/>
    <property type="match status" value="1"/>
</dbReference>
<feature type="active site" description="Charge relay system" evidence="7">
    <location>
        <position position="225"/>
    </location>
</feature>
<dbReference type="Gene3D" id="3.40.50.1820">
    <property type="entry name" value="alpha/beta hydrolase"/>
    <property type="match status" value="1"/>
</dbReference>
<dbReference type="EC" id="3.1.2.12" evidence="2 6"/>
<dbReference type="InterPro" id="IPR000801">
    <property type="entry name" value="Esterase-like"/>
</dbReference>
<evidence type="ECO:0000256" key="6">
    <source>
        <dbReference type="NCBIfam" id="TIGR02821"/>
    </source>
</evidence>
<feature type="active site" description="Charge relay system" evidence="7">
    <location>
        <position position="147"/>
    </location>
</feature>
<gene>
    <name evidence="9" type="primary">fghA</name>
    <name evidence="9" type="ORF">CAter282_1972</name>
</gene>
<evidence type="ECO:0000256" key="3">
    <source>
        <dbReference type="ARBA" id="ARBA00022487"/>
    </source>
</evidence>
<dbReference type="InterPro" id="IPR014186">
    <property type="entry name" value="S-formylglutathione_hydrol"/>
</dbReference>
<comment type="similarity">
    <text evidence="1 8">Belongs to the esterase D family.</text>
</comment>
<dbReference type="FunFam" id="3.40.50.1820:FF:000002">
    <property type="entry name" value="S-formylglutathione hydrolase"/>
    <property type="match status" value="1"/>
</dbReference>
<dbReference type="PANTHER" id="PTHR10061:SF0">
    <property type="entry name" value="S-FORMYLGLUTATHIONE HYDROLASE"/>
    <property type="match status" value="1"/>
</dbReference>
<dbReference type="GO" id="GO:0052689">
    <property type="term" value="F:carboxylic ester hydrolase activity"/>
    <property type="evidence" value="ECO:0007669"/>
    <property type="project" value="UniProtKB-KW"/>
</dbReference>
<dbReference type="SUPFAM" id="SSF53474">
    <property type="entry name" value="alpha/beta-Hydrolases"/>
    <property type="match status" value="1"/>
</dbReference>
<dbReference type="GO" id="GO:0005829">
    <property type="term" value="C:cytosol"/>
    <property type="evidence" value="ECO:0007669"/>
    <property type="project" value="TreeGrafter"/>
</dbReference>
<proteinExistence type="inferred from homology"/>
<evidence type="ECO:0000256" key="5">
    <source>
        <dbReference type="ARBA" id="ARBA00047590"/>
    </source>
</evidence>
<comment type="function">
    <text evidence="8">Serine hydrolase involved in the detoxification of formaldehyde.</text>
</comment>
<keyword evidence="3 8" id="KW-0719">Serine esterase</keyword>
<evidence type="ECO:0000313" key="10">
    <source>
        <dbReference type="Proteomes" id="UP000071778"/>
    </source>
</evidence>
<dbReference type="AlphaFoldDB" id="A0A127PPV4"/>
<reference evidence="9 10" key="1">
    <citation type="submission" date="2015-11" db="EMBL/GenBank/DDBJ databases">
        <title>Exploring the genomic traits of fungus-feeding bacterial genus Collimonas.</title>
        <authorList>
            <person name="Song C."/>
            <person name="Schmidt R."/>
            <person name="de Jager V."/>
            <person name="Krzyzanowska D."/>
            <person name="Jongedijk E."/>
            <person name="Cankar K."/>
            <person name="Beekwilder J."/>
            <person name="van Veen A."/>
            <person name="de Boer W."/>
            <person name="van Veen J.A."/>
            <person name="Garbeva P."/>
        </authorList>
    </citation>
    <scope>NUCLEOTIDE SEQUENCE [LARGE SCALE GENOMIC DNA]</scope>
    <source>
        <strain evidence="9 10">Ter282</strain>
    </source>
</reference>